<evidence type="ECO:0000313" key="2">
    <source>
        <dbReference type="EnsemblPlants" id="Zm00001eb425890_P001"/>
    </source>
</evidence>
<accession>A0A804RG74</accession>
<dbReference type="Gramene" id="Zm00001eb425890_T001">
    <property type="protein sequence ID" value="Zm00001eb425890_P001"/>
    <property type="gene ID" value="Zm00001eb425890"/>
</dbReference>
<dbReference type="AlphaFoldDB" id="A0A804RG74"/>
<dbReference type="Proteomes" id="UP000007305">
    <property type="component" value="Chromosome 10"/>
</dbReference>
<name>A0A804RG74_MAIZE</name>
<reference evidence="2" key="3">
    <citation type="submission" date="2021-05" db="UniProtKB">
        <authorList>
            <consortium name="EnsemblPlants"/>
        </authorList>
    </citation>
    <scope>IDENTIFICATION</scope>
    <source>
        <strain evidence="2">cv. B73</strain>
    </source>
</reference>
<dbReference type="RefSeq" id="XP_035819394.1">
    <property type="nucleotide sequence ID" value="XM_035963501.1"/>
</dbReference>
<dbReference type="InParanoid" id="A0A804RG74"/>
<reference evidence="3" key="1">
    <citation type="journal article" date="2009" name="Science">
        <title>The B73 maize genome: complexity, diversity, and dynamics.</title>
        <authorList>
            <person name="Schnable P.S."/>
            <person name="Ware D."/>
            <person name="Fulton R.S."/>
            <person name="Stein J.C."/>
            <person name="Wei F."/>
            <person name="Pasternak S."/>
            <person name="Liang C."/>
            <person name="Zhang J."/>
            <person name="Fulton L."/>
            <person name="Graves T.A."/>
            <person name="Minx P."/>
            <person name="Reily A.D."/>
            <person name="Courtney L."/>
            <person name="Kruchowski S.S."/>
            <person name="Tomlinson C."/>
            <person name="Strong C."/>
            <person name="Delehaunty K."/>
            <person name="Fronick C."/>
            <person name="Courtney B."/>
            <person name="Rock S.M."/>
            <person name="Belter E."/>
            <person name="Du F."/>
            <person name="Kim K."/>
            <person name="Abbott R.M."/>
            <person name="Cotton M."/>
            <person name="Levy A."/>
            <person name="Marchetto P."/>
            <person name="Ochoa K."/>
            <person name="Jackson S.M."/>
            <person name="Gillam B."/>
            <person name="Chen W."/>
            <person name="Yan L."/>
            <person name="Higginbotham J."/>
            <person name="Cardenas M."/>
            <person name="Waligorski J."/>
            <person name="Applebaum E."/>
            <person name="Phelps L."/>
            <person name="Falcone J."/>
            <person name="Kanchi K."/>
            <person name="Thane T."/>
            <person name="Scimone A."/>
            <person name="Thane N."/>
            <person name="Henke J."/>
            <person name="Wang T."/>
            <person name="Ruppert J."/>
            <person name="Shah N."/>
            <person name="Rotter K."/>
            <person name="Hodges J."/>
            <person name="Ingenthron E."/>
            <person name="Cordes M."/>
            <person name="Kohlberg S."/>
            <person name="Sgro J."/>
            <person name="Delgado B."/>
            <person name="Mead K."/>
            <person name="Chinwalla A."/>
            <person name="Leonard S."/>
            <person name="Crouse K."/>
            <person name="Collura K."/>
            <person name="Kudrna D."/>
            <person name="Currie J."/>
            <person name="He R."/>
            <person name="Angelova A."/>
            <person name="Rajasekar S."/>
            <person name="Mueller T."/>
            <person name="Lomeli R."/>
            <person name="Scara G."/>
            <person name="Ko A."/>
            <person name="Delaney K."/>
            <person name="Wissotski M."/>
            <person name="Lopez G."/>
            <person name="Campos D."/>
            <person name="Braidotti M."/>
            <person name="Ashley E."/>
            <person name="Golser W."/>
            <person name="Kim H."/>
            <person name="Lee S."/>
            <person name="Lin J."/>
            <person name="Dujmic Z."/>
            <person name="Kim W."/>
            <person name="Talag J."/>
            <person name="Zuccolo A."/>
            <person name="Fan C."/>
            <person name="Sebastian A."/>
            <person name="Kramer M."/>
            <person name="Spiegel L."/>
            <person name="Nascimento L."/>
            <person name="Zutavern T."/>
            <person name="Miller B."/>
            <person name="Ambroise C."/>
            <person name="Muller S."/>
            <person name="Spooner W."/>
            <person name="Narechania A."/>
            <person name="Ren L."/>
            <person name="Wei S."/>
            <person name="Kumari S."/>
            <person name="Faga B."/>
            <person name="Levy M.J."/>
            <person name="McMahan L."/>
            <person name="Van Buren P."/>
            <person name="Vaughn M.W."/>
            <person name="Ying K."/>
            <person name="Yeh C.-T."/>
            <person name="Emrich S.J."/>
            <person name="Jia Y."/>
            <person name="Kalyanaraman A."/>
            <person name="Hsia A.-P."/>
            <person name="Barbazuk W.B."/>
            <person name="Baucom R.S."/>
            <person name="Brutnell T.P."/>
            <person name="Carpita N.C."/>
            <person name="Chaparro C."/>
            <person name="Chia J.-M."/>
            <person name="Deragon J.-M."/>
            <person name="Estill J.C."/>
            <person name="Fu Y."/>
            <person name="Jeddeloh J.A."/>
            <person name="Han Y."/>
            <person name="Lee H."/>
            <person name="Li P."/>
            <person name="Lisch D.R."/>
            <person name="Liu S."/>
            <person name="Liu Z."/>
            <person name="Nagel D.H."/>
            <person name="McCann M.C."/>
            <person name="SanMiguel P."/>
            <person name="Myers A.M."/>
            <person name="Nettleton D."/>
            <person name="Nguyen J."/>
            <person name="Penning B.W."/>
            <person name="Ponnala L."/>
            <person name="Schneider K.L."/>
            <person name="Schwartz D.C."/>
            <person name="Sharma A."/>
            <person name="Soderlund C."/>
            <person name="Springer N.M."/>
            <person name="Sun Q."/>
            <person name="Wang H."/>
            <person name="Waterman M."/>
            <person name="Westerman R."/>
            <person name="Wolfgruber T.K."/>
            <person name="Yang L."/>
            <person name="Yu Y."/>
            <person name="Zhang L."/>
            <person name="Zhou S."/>
            <person name="Zhu Q."/>
            <person name="Bennetzen J.L."/>
            <person name="Dawe R.K."/>
            <person name="Jiang J."/>
            <person name="Jiang N."/>
            <person name="Presting G.G."/>
            <person name="Wessler S.R."/>
            <person name="Aluru S."/>
            <person name="Martienssen R.A."/>
            <person name="Clifton S.W."/>
            <person name="McCombie W.R."/>
            <person name="Wing R.A."/>
            <person name="Wilson R.K."/>
        </authorList>
    </citation>
    <scope>NUCLEOTIDE SEQUENCE [LARGE SCALE GENOMIC DNA]</scope>
    <source>
        <strain evidence="3">cv. B73</strain>
    </source>
</reference>
<reference evidence="2" key="2">
    <citation type="submission" date="2019-07" db="EMBL/GenBank/DDBJ databases">
        <authorList>
            <person name="Seetharam A."/>
            <person name="Woodhouse M."/>
            <person name="Cannon E."/>
        </authorList>
    </citation>
    <scope>NUCLEOTIDE SEQUENCE [LARGE SCALE GENOMIC DNA]</scope>
    <source>
        <strain evidence="2">cv. B73</strain>
    </source>
</reference>
<dbReference type="GeneID" id="103641809"/>
<evidence type="ECO:0000256" key="1">
    <source>
        <dbReference type="SAM" id="MobiDB-lite"/>
    </source>
</evidence>
<protein>
    <submittedName>
        <fullName evidence="2">Uncharacterized protein</fullName>
    </submittedName>
</protein>
<feature type="region of interest" description="Disordered" evidence="1">
    <location>
        <begin position="145"/>
        <end position="165"/>
    </location>
</feature>
<keyword evidence="3" id="KW-1185">Reference proteome</keyword>
<dbReference type="EnsemblPlants" id="Zm00001eb425890_T001">
    <property type="protein sequence ID" value="Zm00001eb425890_P001"/>
    <property type="gene ID" value="Zm00001eb425890"/>
</dbReference>
<sequence>MPARPSLKLNTWSGGVEPRSGRAVEVHQAGLASSKQLHLARQQATDNIHVSMSRSARATSMPPLEKHLSLDLWSYLPDPPPTPSSGKGNNGVPILGTILALYDSSRQRLALYSHSTHFRHNAFKSDVFITIYAYVAVPGSSAALSPANNDKQGGSRHGANAVVDRQTKNPSVVALDAEEEEGEAVDISGTRKRAKRTKAFVCDYFTKKIEKQ</sequence>
<gene>
    <name evidence="2" type="primary">LOC103641809</name>
</gene>
<organism evidence="2 3">
    <name type="scientific">Zea mays</name>
    <name type="common">Maize</name>
    <dbReference type="NCBI Taxonomy" id="4577"/>
    <lineage>
        <taxon>Eukaryota</taxon>
        <taxon>Viridiplantae</taxon>
        <taxon>Streptophyta</taxon>
        <taxon>Embryophyta</taxon>
        <taxon>Tracheophyta</taxon>
        <taxon>Spermatophyta</taxon>
        <taxon>Magnoliopsida</taxon>
        <taxon>Liliopsida</taxon>
        <taxon>Poales</taxon>
        <taxon>Poaceae</taxon>
        <taxon>PACMAD clade</taxon>
        <taxon>Panicoideae</taxon>
        <taxon>Andropogonodae</taxon>
        <taxon>Andropogoneae</taxon>
        <taxon>Tripsacinae</taxon>
        <taxon>Zea</taxon>
    </lineage>
</organism>
<proteinExistence type="predicted"/>
<evidence type="ECO:0000313" key="3">
    <source>
        <dbReference type="Proteomes" id="UP000007305"/>
    </source>
</evidence>